<dbReference type="Pfam" id="PF22691">
    <property type="entry name" value="Thiolase_C_1"/>
    <property type="match status" value="1"/>
</dbReference>
<evidence type="ECO:0000259" key="2">
    <source>
        <dbReference type="Pfam" id="PF22691"/>
    </source>
</evidence>
<dbReference type="AlphaFoldDB" id="E3IWK3"/>
<reference evidence="3 4" key="1">
    <citation type="submission" date="2010-10" db="EMBL/GenBank/DDBJ databases">
        <title>Complete sequence of Frankia sp. EuI1c.</title>
        <authorList>
            <consortium name="US DOE Joint Genome Institute"/>
            <person name="Lucas S."/>
            <person name="Copeland A."/>
            <person name="Lapidus A."/>
            <person name="Cheng J.-F."/>
            <person name="Bruce D."/>
            <person name="Goodwin L."/>
            <person name="Pitluck S."/>
            <person name="Chertkov O."/>
            <person name="Detter J.C."/>
            <person name="Han C."/>
            <person name="Tapia R."/>
            <person name="Land M."/>
            <person name="Hauser L."/>
            <person name="Jeffries C."/>
            <person name="Kyrpides N."/>
            <person name="Ivanova N."/>
            <person name="Mikhailova N."/>
            <person name="Beauchemin N."/>
            <person name="Sen A."/>
            <person name="Sur S.A."/>
            <person name="Gtari M."/>
            <person name="Wall L."/>
            <person name="Tisa L."/>
            <person name="Woyke T."/>
        </authorList>
    </citation>
    <scope>NUCLEOTIDE SEQUENCE [LARGE SCALE GENOMIC DNA]</scope>
    <source>
        <strain evidence="4">DSM 45817 / CECT 9037 / EuI1c</strain>
    </source>
</reference>
<keyword evidence="4" id="KW-1185">Reference proteome</keyword>
<dbReference type="InterPro" id="IPR055140">
    <property type="entry name" value="Thiolase_C_2"/>
</dbReference>
<feature type="domain" description="ChsH2 C-terminal OB-fold" evidence="1">
    <location>
        <begin position="66"/>
        <end position="129"/>
    </location>
</feature>
<organism evidence="3 4">
    <name type="scientific">Pseudofrankia inefficax (strain DSM 45817 / CECT 9037 / DDB 130130 / EuI1c)</name>
    <name type="common">Frankia inefficax</name>
    <dbReference type="NCBI Taxonomy" id="298654"/>
    <lineage>
        <taxon>Bacteria</taxon>
        <taxon>Bacillati</taxon>
        <taxon>Actinomycetota</taxon>
        <taxon>Actinomycetes</taxon>
        <taxon>Frankiales</taxon>
        <taxon>Frankiaceae</taxon>
        <taxon>Pseudofrankia</taxon>
    </lineage>
</organism>
<dbReference type="Gene3D" id="3.40.47.10">
    <property type="match status" value="1"/>
</dbReference>
<evidence type="ECO:0008006" key="5">
    <source>
        <dbReference type="Google" id="ProtNLM"/>
    </source>
</evidence>
<proteinExistence type="predicted"/>
<dbReference type="SUPFAM" id="SSF53901">
    <property type="entry name" value="Thiolase-like"/>
    <property type="match status" value="2"/>
</dbReference>
<dbReference type="EMBL" id="CP002299">
    <property type="protein sequence ID" value="ADP81333.1"/>
    <property type="molecule type" value="Genomic_DNA"/>
</dbReference>
<protein>
    <recommendedName>
        <fullName evidence="5">3-ketoacyl-CoA thiolase</fullName>
    </recommendedName>
</protein>
<evidence type="ECO:0000313" key="3">
    <source>
        <dbReference type="EMBL" id="ADP81333.1"/>
    </source>
</evidence>
<dbReference type="KEGG" id="fri:FraEuI1c_3321"/>
<dbReference type="PANTHER" id="PTHR42870">
    <property type="entry name" value="ACETYL-COA C-ACETYLTRANSFERASE"/>
    <property type="match status" value="1"/>
</dbReference>
<feature type="domain" description="Thiolase C-terminal" evidence="2">
    <location>
        <begin position="455"/>
        <end position="557"/>
    </location>
</feature>
<sequence length="567" mass="59731">MTEVEGTPGPAVVRPLPAVTPHTRPFWTGGERGELRLYRCGACGLLLHPSQVVCPRGDGGELAVHAVSGRGHVLSVSVNGQHWLPDFPPPYVVAVVALVDDPAVRLTTNVVGCAPEDVVIGMPVRVRFVQQEDVWLPLFEPDPWGMPVEATAASFAPLPPSCALPRPARRPVAAGSRRFEERVAITGAGQSRIGRRLMRPPVELAVEACRAAVADAGLTMDDIDGLSTYPGGFLEPMGISEGGVGAVEEALRVHPAWINGGDESSGQLGSVIAAMLAVAGGLCQHVLCFRTVWESTHTTLLREGQLALPPGGRVTGSFQYQLPFGAASAAQWVAQYASHYFARFGASRETLGWIAVNARAHAGLNPAAIYRSPLSMDDYLAARTITTPFGLYDCDVPCDGATAFVVSAVDAARDLRAPVLVEAVGTALDERQSWDQGTVSHMPNVFGPAAHLWSRTSLRPADVDVALLYDGFTFVALSWLEALGFCGIGEAADFLDGGKRIGLHGELPLNPHGGQLSAGRTHGYGFLHEAVVQLRGDGGARQVAGARTAVVSAGGGVPAGCLLLRRD</sequence>
<dbReference type="GO" id="GO:0016746">
    <property type="term" value="F:acyltransferase activity"/>
    <property type="evidence" value="ECO:0007669"/>
    <property type="project" value="InterPro"/>
</dbReference>
<gene>
    <name evidence="3" type="ordered locus">FraEuI1c_3321</name>
</gene>
<dbReference type="SUPFAM" id="SSF50249">
    <property type="entry name" value="Nucleic acid-binding proteins"/>
    <property type="match status" value="1"/>
</dbReference>
<name>E3IWK3_PSEI1</name>
<dbReference type="HOGENOM" id="CLU_035425_2_0_11"/>
<dbReference type="CDD" id="cd00829">
    <property type="entry name" value="SCP-x_thiolase"/>
    <property type="match status" value="1"/>
</dbReference>
<evidence type="ECO:0000259" key="1">
    <source>
        <dbReference type="Pfam" id="PF01796"/>
    </source>
</evidence>
<dbReference type="eggNOG" id="COG0183">
    <property type="taxonomic scope" value="Bacteria"/>
</dbReference>
<dbReference type="eggNOG" id="COG1545">
    <property type="taxonomic scope" value="Bacteria"/>
</dbReference>
<evidence type="ECO:0000313" key="4">
    <source>
        <dbReference type="Proteomes" id="UP000002484"/>
    </source>
</evidence>
<dbReference type="PANTHER" id="PTHR42870:SF1">
    <property type="entry name" value="NON-SPECIFIC LIPID-TRANSFER PROTEIN-LIKE 2"/>
    <property type="match status" value="1"/>
</dbReference>
<dbReference type="InterPro" id="IPR002878">
    <property type="entry name" value="ChsH2_C"/>
</dbReference>
<dbReference type="STRING" id="298654.FraEuI1c_3321"/>
<dbReference type="Proteomes" id="UP000002484">
    <property type="component" value="Chromosome"/>
</dbReference>
<dbReference type="InterPro" id="IPR016039">
    <property type="entry name" value="Thiolase-like"/>
</dbReference>
<dbReference type="InParanoid" id="E3IWK3"/>
<dbReference type="InterPro" id="IPR012340">
    <property type="entry name" value="NA-bd_OB-fold"/>
</dbReference>
<accession>E3IWK3</accession>
<dbReference type="Pfam" id="PF01796">
    <property type="entry name" value="OB_ChsH2_C"/>
    <property type="match status" value="1"/>
</dbReference>